<evidence type="ECO:0000313" key="2">
    <source>
        <dbReference type="RefSeq" id="XP_039124040.1"/>
    </source>
</evidence>
<proteinExistence type="predicted"/>
<dbReference type="PANTHER" id="PTHR36048:SF1">
    <property type="entry name" value="RIBOSOME MATURATION FACTOR"/>
    <property type="match status" value="1"/>
</dbReference>
<dbReference type="GeneID" id="120260596"/>
<evidence type="ECO:0000313" key="1">
    <source>
        <dbReference type="Proteomes" id="UP001515500"/>
    </source>
</evidence>
<dbReference type="RefSeq" id="XP_039124040.1">
    <property type="nucleotide sequence ID" value="XM_039268106.1"/>
</dbReference>
<sequence>MHLISKVNTFFMDSRSSIRQGVLAKRRTHFQGNQFPITANAANRAAAYSTSNRMVNWNKPREAGTSFRRNDGEKSFAGKEEFDKALVDKCSQGVNENSINQDELWNEVAIGSHNRVIIYMVYV</sequence>
<dbReference type="Proteomes" id="UP001515500">
    <property type="component" value="Chromosome 5"/>
</dbReference>
<keyword evidence="1" id="KW-1185">Reference proteome</keyword>
<protein>
    <submittedName>
        <fullName evidence="2">Uncharacterized protein LOC120260596 isoform X2</fullName>
    </submittedName>
</protein>
<name>A0AB40BA07_DIOCR</name>
<accession>A0AB40BA07</accession>
<gene>
    <name evidence="2" type="primary">LOC120260596</name>
</gene>
<reference evidence="2" key="1">
    <citation type="submission" date="2025-08" db="UniProtKB">
        <authorList>
            <consortium name="RefSeq"/>
        </authorList>
    </citation>
    <scope>IDENTIFICATION</scope>
</reference>
<dbReference type="AlphaFoldDB" id="A0AB40BA07"/>
<dbReference type="PANTHER" id="PTHR36048">
    <property type="entry name" value="RIBOSOME MATURATION FACTOR"/>
    <property type="match status" value="1"/>
</dbReference>
<organism evidence="1 2">
    <name type="scientific">Dioscorea cayennensis subsp. rotundata</name>
    <name type="common">White Guinea yam</name>
    <name type="synonym">Dioscorea rotundata</name>
    <dbReference type="NCBI Taxonomy" id="55577"/>
    <lineage>
        <taxon>Eukaryota</taxon>
        <taxon>Viridiplantae</taxon>
        <taxon>Streptophyta</taxon>
        <taxon>Embryophyta</taxon>
        <taxon>Tracheophyta</taxon>
        <taxon>Spermatophyta</taxon>
        <taxon>Magnoliopsida</taxon>
        <taxon>Liliopsida</taxon>
        <taxon>Dioscoreales</taxon>
        <taxon>Dioscoreaceae</taxon>
        <taxon>Dioscorea</taxon>
    </lineage>
</organism>